<evidence type="ECO:0000313" key="2">
    <source>
        <dbReference type="Proteomes" id="UP000002654"/>
    </source>
</evidence>
<name>G4RM81_THETK</name>
<sequence length="161" mass="18552">MKDVLRKKLYIDILFHLKRAYIDYGKSIAKNLRVDLSEVIDALERLEELGLIERVGGHTLKRSKARFKLSNEVRKHHIYYKLSRAGELLLREVAREGPRAYLDVLSEEEKRALVDICRGHRVQHRAFIEMGLTDRNGGLTELGAKVASLLCPTCKLKLDTR</sequence>
<dbReference type="GeneID" id="11262952"/>
<proteinExistence type="predicted"/>
<dbReference type="RefSeq" id="WP_014127929.1">
    <property type="nucleotide sequence ID" value="NC_016070.1"/>
</dbReference>
<dbReference type="InterPro" id="IPR036388">
    <property type="entry name" value="WH-like_DNA-bd_sf"/>
</dbReference>
<dbReference type="PATRIC" id="fig|768679.9.peg.2088"/>
<evidence type="ECO:0008006" key="3">
    <source>
        <dbReference type="Google" id="ProtNLM"/>
    </source>
</evidence>
<dbReference type="HOGENOM" id="CLU_1623399_0_0_2"/>
<dbReference type="InterPro" id="IPR019254">
    <property type="entry name" value="DUF2250"/>
</dbReference>
<dbReference type="Pfam" id="PF10007">
    <property type="entry name" value="DUF2250"/>
    <property type="match status" value="1"/>
</dbReference>
<dbReference type="OrthoDB" id="45652at2157"/>
<dbReference type="InterPro" id="IPR036390">
    <property type="entry name" value="WH_DNA-bd_sf"/>
</dbReference>
<reference evidence="1 2" key="1">
    <citation type="journal article" date="2011" name="PLoS ONE">
        <title>The complete genome sequence of Thermoproteus tenax: a physiologically versatile member of the Crenarchaeota.</title>
        <authorList>
            <person name="Siebers B."/>
            <person name="Zaparty M."/>
            <person name="Raddatz G."/>
            <person name="Tjaden B."/>
            <person name="Albers S.V."/>
            <person name="Bell S.D."/>
            <person name="Blombach F."/>
            <person name="Kletzin A."/>
            <person name="Kyrpides N."/>
            <person name="Lanz C."/>
            <person name="Plagens A."/>
            <person name="Rampp M."/>
            <person name="Rosinus A."/>
            <person name="von Jan M."/>
            <person name="Makarova K.S."/>
            <person name="Klenk H.P."/>
            <person name="Schuster S.C."/>
            <person name="Hensel R."/>
        </authorList>
    </citation>
    <scope>NUCLEOTIDE SEQUENCE [LARGE SCALE GENOMIC DNA]</scope>
    <source>
        <strain evidence="2">ATCC 35583 / DSM 2078 / JCM 9277 / NBRC 100435 / Kra 1</strain>
    </source>
</reference>
<accession>G4RM81</accession>
<organism evidence="1 2">
    <name type="scientific">Thermoproteus tenax (strain ATCC 35583 / DSM 2078 / JCM 9277 / NBRC 100435 / Kra 1)</name>
    <dbReference type="NCBI Taxonomy" id="768679"/>
    <lineage>
        <taxon>Archaea</taxon>
        <taxon>Thermoproteota</taxon>
        <taxon>Thermoprotei</taxon>
        <taxon>Thermoproteales</taxon>
        <taxon>Thermoproteaceae</taxon>
        <taxon>Thermoproteus</taxon>
    </lineage>
</organism>
<keyword evidence="2" id="KW-1185">Reference proteome</keyword>
<dbReference type="PaxDb" id="768679-TTX_2063"/>
<dbReference type="STRING" id="768679.TTX_2063"/>
<evidence type="ECO:0000313" key="1">
    <source>
        <dbReference type="EMBL" id="CCC82676.1"/>
    </source>
</evidence>
<protein>
    <recommendedName>
        <fullName evidence="3">DUF2250 domain-containing protein</fullName>
    </recommendedName>
</protein>
<dbReference type="AlphaFoldDB" id="G4RM81"/>
<dbReference type="Gene3D" id="1.10.10.10">
    <property type="entry name" value="Winged helix-like DNA-binding domain superfamily/Winged helix DNA-binding domain"/>
    <property type="match status" value="1"/>
</dbReference>
<dbReference type="KEGG" id="ttn:TTX_2063"/>
<dbReference type="eggNOG" id="arCOG03698">
    <property type="taxonomic scope" value="Archaea"/>
</dbReference>
<dbReference type="Proteomes" id="UP000002654">
    <property type="component" value="Chromosome"/>
</dbReference>
<dbReference type="EMBL" id="FN869859">
    <property type="protein sequence ID" value="CCC82676.1"/>
    <property type="molecule type" value="Genomic_DNA"/>
</dbReference>
<gene>
    <name evidence="1" type="ordered locus">TTX_2063</name>
</gene>
<dbReference type="SUPFAM" id="SSF46785">
    <property type="entry name" value="Winged helix' DNA-binding domain"/>
    <property type="match status" value="1"/>
</dbReference>